<protein>
    <recommendedName>
        <fullName evidence="3">Fibronectin type-III domain-containing protein</fullName>
    </recommendedName>
</protein>
<feature type="region of interest" description="Disordered" evidence="1">
    <location>
        <begin position="117"/>
        <end position="160"/>
    </location>
</feature>
<organism evidence="2">
    <name type="scientific">Palpitomonas bilix</name>
    <dbReference type="NCBI Taxonomy" id="652834"/>
    <lineage>
        <taxon>Eukaryota</taxon>
        <taxon>Eukaryota incertae sedis</taxon>
    </lineage>
</organism>
<feature type="compositionally biased region" description="Gly residues" evidence="1">
    <location>
        <begin position="139"/>
        <end position="158"/>
    </location>
</feature>
<dbReference type="AlphaFoldDB" id="A0A7S3DJC0"/>
<sequence>MGSCLSSNKRRVDGAIHQFSELKEQGKSVGSRVERTMSYDSRVSDASVLSTSNIRELTAVGISDTEVLLRWNMAERLTASQRYDMDAIAVAANGTTVVVFPAHTSTYDDELEKYEGNPDVQSVERQSSTAISIPSSRGGSRGVGEGGGGGGGDGGGEGVEVASVSSSYRRRTMNNRLPPALSHRALAKLKDKDPLLGSYSPPISPALLSARPSVEVRAEGEGGGGGGGGVHAGERAVFSSVLSTDTRGGEDDIVREKVLRNLQPSSVYLLKVRPHFETSGWGRWSDTAKAVTMAQQSRSTPSTSFAAPTSPSSAHPHTIHE</sequence>
<reference evidence="2" key="1">
    <citation type="submission" date="2021-01" db="EMBL/GenBank/DDBJ databases">
        <authorList>
            <person name="Corre E."/>
            <person name="Pelletier E."/>
            <person name="Niang G."/>
            <person name="Scheremetjew M."/>
            <person name="Finn R."/>
            <person name="Kale V."/>
            <person name="Holt S."/>
            <person name="Cochrane G."/>
            <person name="Meng A."/>
            <person name="Brown T."/>
            <person name="Cohen L."/>
        </authorList>
    </citation>
    <scope>NUCLEOTIDE SEQUENCE</scope>
    <source>
        <strain evidence="2">NIES-2562</strain>
    </source>
</reference>
<accession>A0A7S3DJC0</accession>
<dbReference type="SUPFAM" id="SSF49265">
    <property type="entry name" value="Fibronectin type III"/>
    <property type="match status" value="1"/>
</dbReference>
<evidence type="ECO:0008006" key="3">
    <source>
        <dbReference type="Google" id="ProtNLM"/>
    </source>
</evidence>
<gene>
    <name evidence="2" type="ORF">PBIL07802_LOCUS21978</name>
</gene>
<feature type="region of interest" description="Disordered" evidence="1">
    <location>
        <begin position="292"/>
        <end position="321"/>
    </location>
</feature>
<dbReference type="InterPro" id="IPR036116">
    <property type="entry name" value="FN3_sf"/>
</dbReference>
<dbReference type="EMBL" id="HBIB01033863">
    <property type="protein sequence ID" value="CAE0259707.1"/>
    <property type="molecule type" value="Transcribed_RNA"/>
</dbReference>
<proteinExistence type="predicted"/>
<feature type="compositionally biased region" description="Polar residues" evidence="1">
    <location>
        <begin position="119"/>
        <end position="134"/>
    </location>
</feature>
<feature type="compositionally biased region" description="Low complexity" evidence="1">
    <location>
        <begin position="297"/>
        <end position="314"/>
    </location>
</feature>
<evidence type="ECO:0000313" key="2">
    <source>
        <dbReference type="EMBL" id="CAE0259707.1"/>
    </source>
</evidence>
<name>A0A7S3DJC0_9EUKA</name>
<evidence type="ECO:0000256" key="1">
    <source>
        <dbReference type="SAM" id="MobiDB-lite"/>
    </source>
</evidence>